<dbReference type="Proteomes" id="UP000008207">
    <property type="component" value="Plasmid pMNOD01"/>
</dbReference>
<organism evidence="2 3">
    <name type="scientific">Methylobacterium nodulans (strain LMG 21967 / CNCM I-2342 / ORS 2060)</name>
    <dbReference type="NCBI Taxonomy" id="460265"/>
    <lineage>
        <taxon>Bacteria</taxon>
        <taxon>Pseudomonadati</taxon>
        <taxon>Pseudomonadota</taxon>
        <taxon>Alphaproteobacteria</taxon>
        <taxon>Hyphomicrobiales</taxon>
        <taxon>Methylobacteriaceae</taxon>
        <taxon>Methylobacterium</taxon>
    </lineage>
</organism>
<dbReference type="KEGG" id="mno:Mnod_8603"/>
<keyword evidence="2" id="KW-0614">Plasmid</keyword>
<proteinExistence type="predicted"/>
<dbReference type="AlphaFoldDB" id="B8IW93"/>
<reference evidence="3" key="1">
    <citation type="submission" date="2009-01" db="EMBL/GenBank/DDBJ databases">
        <title>Complete sequence of plasmid 1 of Methylobacterium nodulans ORS 2060.</title>
        <authorList>
            <consortium name="US DOE Joint Genome Institute"/>
            <person name="Lucas S."/>
            <person name="Copeland A."/>
            <person name="Lapidus A."/>
            <person name="Glavina del Rio T."/>
            <person name="Dalin E."/>
            <person name="Tice H."/>
            <person name="Bruce D."/>
            <person name="Goodwin L."/>
            <person name="Pitluck S."/>
            <person name="Sims D."/>
            <person name="Brettin T."/>
            <person name="Detter J.C."/>
            <person name="Han C."/>
            <person name="Larimer F."/>
            <person name="Land M."/>
            <person name="Hauser L."/>
            <person name="Kyrpides N."/>
            <person name="Ivanova N."/>
            <person name="Marx C.J."/>
            <person name="Richardson P."/>
        </authorList>
    </citation>
    <scope>NUCLEOTIDE SEQUENCE [LARGE SCALE GENOMIC DNA]</scope>
    <source>
        <strain evidence="3">LMG 21967 / CNCM I-2342 / ORS 2060</strain>
        <plasmid evidence="3">Plasmid pMNOD01</plasmid>
    </source>
</reference>
<protein>
    <recommendedName>
        <fullName evidence="1">VapC45 PIN like domain-containing protein</fullName>
    </recommendedName>
</protein>
<name>B8IW93_METNO</name>
<accession>B8IW93</accession>
<feature type="domain" description="VapC45 PIN like" evidence="1">
    <location>
        <begin position="1"/>
        <end position="83"/>
    </location>
</feature>
<dbReference type="OrthoDB" id="839282at2"/>
<geneLocation type="plasmid" evidence="2 3">
    <name>pMNOD01</name>
</geneLocation>
<sequence length="130" mass="14284">MKVLIDENLPKALACGLNGLFAGEHEIVHIRDLYGPAVKDIDWIPDLSKQGRWVVISGGRAIKKKKAEYHVFRSSRSVGFFLAPGLLKAPLIKQAERILANWEGIETFAAGSAPGAMYEIHMSSMKIAPL</sequence>
<dbReference type="HOGENOM" id="CLU_149395_0_0_5"/>
<dbReference type="InterPro" id="IPR041375">
    <property type="entry name" value="VapC45_PIN-like"/>
</dbReference>
<keyword evidence="3" id="KW-1185">Reference proteome</keyword>
<gene>
    <name evidence="2" type="ordered locus">Mnod_8603</name>
</gene>
<evidence type="ECO:0000259" key="1">
    <source>
        <dbReference type="Pfam" id="PF18478"/>
    </source>
</evidence>
<evidence type="ECO:0000313" key="3">
    <source>
        <dbReference type="Proteomes" id="UP000008207"/>
    </source>
</evidence>
<evidence type="ECO:0000313" key="2">
    <source>
        <dbReference type="EMBL" id="ACL62683.1"/>
    </source>
</evidence>
<dbReference type="RefSeq" id="WP_015934219.1">
    <property type="nucleotide sequence ID" value="NC_011892.1"/>
</dbReference>
<dbReference type="Pfam" id="PF18478">
    <property type="entry name" value="PIN_10"/>
    <property type="match status" value="1"/>
</dbReference>
<dbReference type="EMBL" id="CP001350">
    <property type="protein sequence ID" value="ACL62683.1"/>
    <property type="molecule type" value="Genomic_DNA"/>
</dbReference>